<reference evidence="3" key="1">
    <citation type="submission" date="2020-11" db="EMBL/GenBank/DDBJ databases">
        <authorList>
            <person name="Koelle M."/>
            <person name="Horta M.A.C."/>
            <person name="Nowrousian M."/>
            <person name="Ohm R.A."/>
            <person name="Benz P."/>
            <person name="Pilgard A."/>
        </authorList>
    </citation>
    <scope>NUCLEOTIDE SEQUENCE</scope>
    <source>
        <strain evidence="3">FPRL280</strain>
    </source>
</reference>
<proteinExistence type="predicted"/>
<evidence type="ECO:0000313" key="3">
    <source>
        <dbReference type="EMBL" id="KAF9805233.1"/>
    </source>
</evidence>
<dbReference type="AlphaFoldDB" id="A0A8H7NUZ9"/>
<dbReference type="Pfam" id="PF03031">
    <property type="entry name" value="NIF"/>
    <property type="match status" value="1"/>
</dbReference>
<dbReference type="CDD" id="cd07521">
    <property type="entry name" value="HAD_FCP1-like"/>
    <property type="match status" value="1"/>
</dbReference>
<dbReference type="GO" id="GO:0034198">
    <property type="term" value="P:cellular response to amino acid starvation"/>
    <property type="evidence" value="ECO:0007669"/>
    <property type="project" value="UniProtKB-ARBA"/>
</dbReference>
<evidence type="ECO:0000256" key="1">
    <source>
        <dbReference type="SAM" id="MobiDB-lite"/>
    </source>
</evidence>
<dbReference type="InterPro" id="IPR004274">
    <property type="entry name" value="FCP1_dom"/>
</dbReference>
<dbReference type="GO" id="GO:0045944">
    <property type="term" value="P:positive regulation of transcription by RNA polymerase II"/>
    <property type="evidence" value="ECO:0007669"/>
    <property type="project" value="UniProtKB-ARBA"/>
</dbReference>
<dbReference type="InterPro" id="IPR011948">
    <property type="entry name" value="Dullard_phosphatase"/>
</dbReference>
<dbReference type="Gene3D" id="3.40.50.1000">
    <property type="entry name" value="HAD superfamily/HAD-like"/>
    <property type="match status" value="1"/>
</dbReference>
<dbReference type="GO" id="GO:0016791">
    <property type="term" value="F:phosphatase activity"/>
    <property type="evidence" value="ECO:0007669"/>
    <property type="project" value="InterPro"/>
</dbReference>
<dbReference type="PANTHER" id="PTHR12210">
    <property type="entry name" value="DULLARD PROTEIN PHOSPHATASE"/>
    <property type="match status" value="1"/>
</dbReference>
<organism evidence="3 4">
    <name type="scientific">Rhodonia placenta</name>
    <dbReference type="NCBI Taxonomy" id="104341"/>
    <lineage>
        <taxon>Eukaryota</taxon>
        <taxon>Fungi</taxon>
        <taxon>Dikarya</taxon>
        <taxon>Basidiomycota</taxon>
        <taxon>Agaricomycotina</taxon>
        <taxon>Agaricomycetes</taxon>
        <taxon>Polyporales</taxon>
        <taxon>Adustoporiaceae</taxon>
        <taxon>Rhodonia</taxon>
    </lineage>
</organism>
<reference evidence="3" key="2">
    <citation type="journal article" name="Front. Microbiol.">
        <title>Degradative Capacity of Two Strains of Rhodonia placenta: From Phenotype to Genotype.</title>
        <authorList>
            <person name="Kolle M."/>
            <person name="Horta M.A.C."/>
            <person name="Nowrousian M."/>
            <person name="Ohm R.A."/>
            <person name="Benz J.P."/>
            <person name="Pilgard A."/>
        </authorList>
    </citation>
    <scope>NUCLEOTIDE SEQUENCE</scope>
    <source>
        <strain evidence="3">FPRL280</strain>
    </source>
</reference>
<dbReference type="GO" id="GO:1904262">
    <property type="term" value="P:negative regulation of TORC1 signaling"/>
    <property type="evidence" value="ECO:0007669"/>
    <property type="project" value="UniProtKB-ARBA"/>
</dbReference>
<evidence type="ECO:0000259" key="2">
    <source>
        <dbReference type="PROSITE" id="PS50969"/>
    </source>
</evidence>
<evidence type="ECO:0000313" key="4">
    <source>
        <dbReference type="Proteomes" id="UP000639403"/>
    </source>
</evidence>
<feature type="compositionally biased region" description="Acidic residues" evidence="1">
    <location>
        <begin position="39"/>
        <end position="48"/>
    </location>
</feature>
<dbReference type="InterPro" id="IPR036412">
    <property type="entry name" value="HAD-like_sf"/>
</dbReference>
<comment type="caution">
    <text evidence="3">The sequence shown here is derived from an EMBL/GenBank/DDBJ whole genome shotgun (WGS) entry which is preliminary data.</text>
</comment>
<gene>
    <name evidence="3" type="ORF">IEO21_09139</name>
</gene>
<feature type="region of interest" description="Disordered" evidence="1">
    <location>
        <begin position="1"/>
        <end position="48"/>
    </location>
</feature>
<dbReference type="NCBIfam" id="TIGR02251">
    <property type="entry name" value="HIF-SF_euk"/>
    <property type="match status" value="1"/>
</dbReference>
<dbReference type="SMART" id="SM00577">
    <property type="entry name" value="CPDc"/>
    <property type="match status" value="1"/>
</dbReference>
<protein>
    <recommendedName>
        <fullName evidence="2">FCP1 homology domain-containing protein</fullName>
    </recommendedName>
</protein>
<dbReference type="InterPro" id="IPR023214">
    <property type="entry name" value="HAD_sf"/>
</dbReference>
<dbReference type="Proteomes" id="UP000639403">
    <property type="component" value="Unassembled WGS sequence"/>
</dbReference>
<dbReference type="GO" id="GO:0009651">
    <property type="term" value="P:response to salt stress"/>
    <property type="evidence" value="ECO:0007669"/>
    <property type="project" value="UniProtKB-ARBA"/>
</dbReference>
<dbReference type="SUPFAM" id="SSF56784">
    <property type="entry name" value="HAD-like"/>
    <property type="match status" value="1"/>
</dbReference>
<dbReference type="EMBL" id="JADOXO010000398">
    <property type="protein sequence ID" value="KAF9805233.1"/>
    <property type="molecule type" value="Genomic_DNA"/>
</dbReference>
<name>A0A8H7NUZ9_9APHY</name>
<dbReference type="PROSITE" id="PS50969">
    <property type="entry name" value="FCP1"/>
    <property type="match status" value="1"/>
</dbReference>
<accession>A0A8H7NUZ9</accession>
<feature type="domain" description="FCP1 homology" evidence="2">
    <location>
        <begin position="86"/>
        <end position="244"/>
    </location>
</feature>
<dbReference type="InterPro" id="IPR050365">
    <property type="entry name" value="TIM50"/>
</dbReference>
<dbReference type="FunFam" id="3.40.50.1000:FF:000043">
    <property type="entry name" value="General stress response phosphoprotein phosphatase Psr1/2"/>
    <property type="match status" value="1"/>
</dbReference>
<sequence>MTSGAVQPPGSTGEDVMHDQVLGRGRDSGDESDGSTSFTEDEELDEANAIDDIEDEEERLIMNGGAGIPVGPDGKPRPLLPPILPQHVGRKCLVLDLDETLVHSSFKSIQQADYVVPVEIEYHWHNVYVIKRPGVDSFLKRMGEIYEVVVFTASLSKYADPVLDKLDVHRVVTHRLFRESCYNHRGNYVKDLSQLGRPISDTIIIDNSPASYIFHPNNAVPVSSWFNDPHDTELTDLCPFLADLGQVDDVRGVLDGGL</sequence>